<dbReference type="InterPro" id="IPR046075">
    <property type="entry name" value="DUF6093"/>
</dbReference>
<evidence type="ECO:0000313" key="2">
    <source>
        <dbReference type="EMBL" id="GAA2484611.1"/>
    </source>
</evidence>
<gene>
    <name evidence="2" type="ORF">GCM10010406_21100</name>
</gene>
<accession>A0ABN3LHY4</accession>
<reference evidence="2 3" key="1">
    <citation type="journal article" date="2019" name="Int. J. Syst. Evol. Microbiol.">
        <title>The Global Catalogue of Microorganisms (GCM) 10K type strain sequencing project: providing services to taxonomists for standard genome sequencing and annotation.</title>
        <authorList>
            <consortium name="The Broad Institute Genomics Platform"/>
            <consortium name="The Broad Institute Genome Sequencing Center for Infectious Disease"/>
            <person name="Wu L."/>
            <person name="Ma J."/>
        </authorList>
    </citation>
    <scope>NUCLEOTIDE SEQUENCE [LARGE SCALE GENOMIC DNA]</scope>
    <source>
        <strain evidence="2 3">JCM 6307</strain>
    </source>
</reference>
<keyword evidence="3" id="KW-1185">Reference proteome</keyword>
<dbReference type="RefSeq" id="WP_344382897.1">
    <property type="nucleotide sequence ID" value="NZ_BAAATA010000009.1"/>
</dbReference>
<dbReference type="EMBL" id="BAAATA010000009">
    <property type="protein sequence ID" value="GAA2484611.1"/>
    <property type="molecule type" value="Genomic_DNA"/>
</dbReference>
<protein>
    <submittedName>
        <fullName evidence="2">Uncharacterized protein</fullName>
    </submittedName>
</protein>
<feature type="region of interest" description="Disordered" evidence="1">
    <location>
        <begin position="31"/>
        <end position="68"/>
    </location>
</feature>
<sequence length="137" mass="14999">MSALEAALAAGRREHDALMIDRVRLWRPGEPVFDRDTGQDVEGPPAVLYEGPARVKPSSRTGEDVQAGEQEVALAEYEVSVPWSTALPDGARLHRGDRVTVLASPDARMPGLELWVMAVQYSATATAWRITTEDRTT</sequence>
<organism evidence="2 3">
    <name type="scientific">Streptomyces thermolineatus</name>
    <dbReference type="NCBI Taxonomy" id="44033"/>
    <lineage>
        <taxon>Bacteria</taxon>
        <taxon>Bacillati</taxon>
        <taxon>Actinomycetota</taxon>
        <taxon>Actinomycetes</taxon>
        <taxon>Kitasatosporales</taxon>
        <taxon>Streptomycetaceae</taxon>
        <taxon>Streptomyces</taxon>
    </lineage>
</organism>
<evidence type="ECO:0000256" key="1">
    <source>
        <dbReference type="SAM" id="MobiDB-lite"/>
    </source>
</evidence>
<proteinExistence type="predicted"/>
<dbReference type="Proteomes" id="UP001501358">
    <property type="component" value="Unassembled WGS sequence"/>
</dbReference>
<evidence type="ECO:0000313" key="3">
    <source>
        <dbReference type="Proteomes" id="UP001501358"/>
    </source>
</evidence>
<comment type="caution">
    <text evidence="2">The sequence shown here is derived from an EMBL/GenBank/DDBJ whole genome shotgun (WGS) entry which is preliminary data.</text>
</comment>
<dbReference type="Pfam" id="PF19586">
    <property type="entry name" value="DUF6093"/>
    <property type="match status" value="1"/>
</dbReference>
<name>A0ABN3LHY4_9ACTN</name>